<evidence type="ECO:0000313" key="2">
    <source>
        <dbReference type="EMBL" id="MBB4677274.1"/>
    </source>
</evidence>
<sequence length="183" mass="20079">MRRFLNLAMAVALALTALTAAPAPTARAAEDWRCAQRSFSTPPPVTGGTGWGHGFIGKSASGTPVHYWLMEKIHVGTSSVEYRFDSAFQLICSTFVNPIPSTLTPVVSDGQPACTSPGNYAEIVDGKIVERQLIGAKTSVTKYMLGTQPYWVTHNYRYWHSMRQDSPGVWRWHASSVARCSLT</sequence>
<dbReference type="EMBL" id="JACHMH010000001">
    <property type="protein sequence ID" value="MBB4677274.1"/>
    <property type="molecule type" value="Genomic_DNA"/>
</dbReference>
<comment type="caution">
    <text evidence="2">The sequence shown here is derived from an EMBL/GenBank/DDBJ whole genome shotgun (WGS) entry which is preliminary data.</text>
</comment>
<feature type="chain" id="PRO_5031512449" evidence="1">
    <location>
        <begin position="29"/>
        <end position="183"/>
    </location>
</feature>
<organism evidence="2 3">
    <name type="scientific">Crossiella cryophila</name>
    <dbReference type="NCBI Taxonomy" id="43355"/>
    <lineage>
        <taxon>Bacteria</taxon>
        <taxon>Bacillati</taxon>
        <taxon>Actinomycetota</taxon>
        <taxon>Actinomycetes</taxon>
        <taxon>Pseudonocardiales</taxon>
        <taxon>Pseudonocardiaceae</taxon>
        <taxon>Crossiella</taxon>
    </lineage>
</organism>
<protein>
    <submittedName>
        <fullName evidence="2">Uncharacterized protein</fullName>
    </submittedName>
</protein>
<evidence type="ECO:0000313" key="3">
    <source>
        <dbReference type="Proteomes" id="UP000533598"/>
    </source>
</evidence>
<proteinExistence type="predicted"/>
<feature type="signal peptide" evidence="1">
    <location>
        <begin position="1"/>
        <end position="28"/>
    </location>
</feature>
<accession>A0A7W7FVX7</accession>
<keyword evidence="1" id="KW-0732">Signal</keyword>
<evidence type="ECO:0000256" key="1">
    <source>
        <dbReference type="SAM" id="SignalP"/>
    </source>
</evidence>
<keyword evidence="3" id="KW-1185">Reference proteome</keyword>
<dbReference type="Proteomes" id="UP000533598">
    <property type="component" value="Unassembled WGS sequence"/>
</dbReference>
<name>A0A7W7FVX7_9PSEU</name>
<gene>
    <name evidence="2" type="ORF">HNR67_003392</name>
</gene>
<dbReference type="RefSeq" id="WP_185003246.1">
    <property type="nucleotide sequence ID" value="NZ_BAAAUI010000050.1"/>
</dbReference>
<dbReference type="AlphaFoldDB" id="A0A7W7FVX7"/>
<reference evidence="2 3" key="1">
    <citation type="submission" date="2020-08" db="EMBL/GenBank/DDBJ databases">
        <title>Sequencing the genomes of 1000 actinobacteria strains.</title>
        <authorList>
            <person name="Klenk H.-P."/>
        </authorList>
    </citation>
    <scope>NUCLEOTIDE SEQUENCE [LARGE SCALE GENOMIC DNA]</scope>
    <source>
        <strain evidence="2 3">DSM 44230</strain>
    </source>
</reference>